<dbReference type="InterPro" id="IPR036908">
    <property type="entry name" value="RlpA-like_sf"/>
</dbReference>
<evidence type="ECO:0000256" key="1">
    <source>
        <dbReference type="ARBA" id="ARBA00023239"/>
    </source>
</evidence>
<dbReference type="EMBL" id="DRIG01000061">
    <property type="protein sequence ID" value="HEC78589.1"/>
    <property type="molecule type" value="Genomic_DNA"/>
</dbReference>
<reference evidence="6" key="1">
    <citation type="journal article" date="2020" name="mSystems">
        <title>Genome- and Community-Level Interaction Insights into Carbon Utilization and Element Cycling Functions of Hydrothermarchaeota in Hydrothermal Sediment.</title>
        <authorList>
            <person name="Zhou Z."/>
            <person name="Liu Y."/>
            <person name="Xu W."/>
            <person name="Pan J."/>
            <person name="Luo Z.H."/>
            <person name="Li M."/>
        </authorList>
    </citation>
    <scope>NUCLEOTIDE SEQUENCE</scope>
    <source>
        <strain evidence="6">HyVt-388</strain>
    </source>
</reference>
<evidence type="ECO:0000259" key="5">
    <source>
        <dbReference type="Pfam" id="PF03330"/>
    </source>
</evidence>
<gene>
    <name evidence="3" type="primary">rlpA</name>
    <name evidence="6" type="ORF">ENI34_05530</name>
</gene>
<protein>
    <recommendedName>
        <fullName evidence="3">Probable endolytic peptidoglycan transglycosylase RlpA</fullName>
        <ecNumber evidence="3">4.2.2.-</ecNumber>
    </recommendedName>
</protein>
<evidence type="ECO:0000256" key="3">
    <source>
        <dbReference type="HAMAP-Rule" id="MF_02071"/>
    </source>
</evidence>
<dbReference type="GO" id="GO:0000270">
    <property type="term" value="P:peptidoglycan metabolic process"/>
    <property type="evidence" value="ECO:0007669"/>
    <property type="project" value="UniProtKB-UniRule"/>
</dbReference>
<keyword evidence="3" id="KW-0732">Signal</keyword>
<dbReference type="InterPro" id="IPR009009">
    <property type="entry name" value="RlpA-like_DPBB"/>
</dbReference>
<organism evidence="6 7">
    <name type="scientific">candidate division WOR-3 bacterium</name>
    <dbReference type="NCBI Taxonomy" id="2052148"/>
    <lineage>
        <taxon>Bacteria</taxon>
        <taxon>Bacteria division WOR-3</taxon>
    </lineage>
</organism>
<proteinExistence type="inferred from homology"/>
<dbReference type="CDD" id="cd22268">
    <property type="entry name" value="DPBB_RlpA-like"/>
    <property type="match status" value="1"/>
</dbReference>
<feature type="domain" description="RlpA-like protein double-psi beta-barrel" evidence="5">
    <location>
        <begin position="32"/>
        <end position="120"/>
    </location>
</feature>
<comment type="similarity">
    <text evidence="3 4">Belongs to the RlpA family.</text>
</comment>
<dbReference type="InterPro" id="IPR012997">
    <property type="entry name" value="RplA"/>
</dbReference>
<dbReference type="PANTHER" id="PTHR34183">
    <property type="entry name" value="ENDOLYTIC PEPTIDOGLYCAN TRANSGLYCOSYLASE RLPA"/>
    <property type="match status" value="1"/>
</dbReference>
<feature type="signal peptide" evidence="3">
    <location>
        <begin position="1"/>
        <end position="20"/>
    </location>
</feature>
<evidence type="ECO:0000256" key="4">
    <source>
        <dbReference type="RuleBase" id="RU003495"/>
    </source>
</evidence>
<dbReference type="Proteomes" id="UP000885826">
    <property type="component" value="Unassembled WGS sequence"/>
</dbReference>
<keyword evidence="2 3" id="KW-0961">Cell wall biogenesis/degradation</keyword>
<dbReference type="GO" id="GO:0071555">
    <property type="term" value="P:cell wall organization"/>
    <property type="evidence" value="ECO:0007669"/>
    <property type="project" value="UniProtKB-KW"/>
</dbReference>
<dbReference type="AlphaFoldDB" id="A0A9C9EMG0"/>
<dbReference type="GO" id="GO:0008932">
    <property type="term" value="F:lytic endotransglycosylase activity"/>
    <property type="evidence" value="ECO:0007669"/>
    <property type="project" value="UniProtKB-UniRule"/>
</dbReference>
<comment type="function">
    <text evidence="3">Lytic transglycosylase with a strong preference for naked glycan strands that lack stem peptides.</text>
</comment>
<dbReference type="Gene3D" id="2.40.40.10">
    <property type="entry name" value="RlpA-like domain"/>
    <property type="match status" value="1"/>
</dbReference>
<dbReference type="HAMAP" id="MF_02071">
    <property type="entry name" value="RlpA"/>
    <property type="match status" value="1"/>
</dbReference>
<dbReference type="Pfam" id="PF03330">
    <property type="entry name" value="DPBB_1"/>
    <property type="match status" value="1"/>
</dbReference>
<dbReference type="PANTHER" id="PTHR34183:SF1">
    <property type="entry name" value="ENDOLYTIC PEPTIDOGLYCAN TRANSGLYCOSYLASE RLPA"/>
    <property type="match status" value="1"/>
</dbReference>
<comment type="caution">
    <text evidence="6">The sequence shown here is derived from an EMBL/GenBank/DDBJ whole genome shotgun (WGS) entry which is preliminary data.</text>
</comment>
<evidence type="ECO:0000313" key="6">
    <source>
        <dbReference type="EMBL" id="HEC78589.1"/>
    </source>
</evidence>
<dbReference type="NCBIfam" id="TIGR00413">
    <property type="entry name" value="rlpA"/>
    <property type="match status" value="1"/>
</dbReference>
<dbReference type="SUPFAM" id="SSF50685">
    <property type="entry name" value="Barwin-like endoglucanases"/>
    <property type="match status" value="1"/>
</dbReference>
<evidence type="ECO:0000313" key="7">
    <source>
        <dbReference type="Proteomes" id="UP000885826"/>
    </source>
</evidence>
<dbReference type="InterPro" id="IPR034718">
    <property type="entry name" value="RlpA"/>
</dbReference>
<keyword evidence="1 3" id="KW-0456">Lyase</keyword>
<evidence type="ECO:0000256" key="2">
    <source>
        <dbReference type="ARBA" id="ARBA00023316"/>
    </source>
</evidence>
<accession>A0A9C9EMG0</accession>
<dbReference type="EC" id="4.2.2.-" evidence="3"/>
<sequence precursor="true">MILLLLIFLLFNWGCGPCCCVGGVQTTGYVQYGLASYYGDEFHGRKTASGETFNKWAYTCAHKKLPFGTRVKVTNLKNKKTVIVRVNDRGPFVKGRIIDLSYAAAKKIDLVKYGVVKVKIEVVK</sequence>
<feature type="chain" id="PRO_5039774538" description="Probable endolytic peptidoglycan transglycosylase RlpA" evidence="3">
    <location>
        <begin position="21"/>
        <end position="124"/>
    </location>
</feature>
<name>A0A9C9EMG0_UNCW3</name>